<dbReference type="Proteomes" id="UP000654918">
    <property type="component" value="Unassembled WGS sequence"/>
</dbReference>
<accession>A0A8H6NNA0</accession>
<dbReference type="InterPro" id="IPR011009">
    <property type="entry name" value="Kinase-like_dom_sf"/>
</dbReference>
<organism evidence="1 2">
    <name type="scientific">Colletotrichum plurivorum</name>
    <dbReference type="NCBI Taxonomy" id="2175906"/>
    <lineage>
        <taxon>Eukaryota</taxon>
        <taxon>Fungi</taxon>
        <taxon>Dikarya</taxon>
        <taxon>Ascomycota</taxon>
        <taxon>Pezizomycotina</taxon>
        <taxon>Sordariomycetes</taxon>
        <taxon>Hypocreomycetidae</taxon>
        <taxon>Glomerellales</taxon>
        <taxon>Glomerellaceae</taxon>
        <taxon>Colletotrichum</taxon>
        <taxon>Colletotrichum orchidearum species complex</taxon>
    </lineage>
</organism>
<dbReference type="SUPFAM" id="SSF56112">
    <property type="entry name" value="Protein kinase-like (PK-like)"/>
    <property type="match status" value="1"/>
</dbReference>
<proteinExistence type="predicted"/>
<dbReference type="AlphaFoldDB" id="A0A8H6NNA0"/>
<reference evidence="1" key="1">
    <citation type="journal article" date="2020" name="Phytopathology">
        <title>Genome Sequence Resources of Colletotrichum truncatum, C. plurivorum, C. musicola, and C. sojae: Four Species Pathogenic to Soybean (Glycine max).</title>
        <authorList>
            <person name="Rogerio F."/>
            <person name="Boufleur T.R."/>
            <person name="Ciampi-Guillardi M."/>
            <person name="Sukno S.A."/>
            <person name="Thon M.R."/>
            <person name="Massola Junior N.S."/>
            <person name="Baroncelli R."/>
        </authorList>
    </citation>
    <scope>NUCLEOTIDE SEQUENCE</scope>
    <source>
        <strain evidence="1">LFN00145</strain>
    </source>
</reference>
<evidence type="ECO:0000313" key="2">
    <source>
        <dbReference type="Proteomes" id="UP000654918"/>
    </source>
</evidence>
<dbReference type="EMBL" id="WIGO01000011">
    <property type="protein sequence ID" value="KAF6839764.1"/>
    <property type="molecule type" value="Genomic_DNA"/>
</dbReference>
<protein>
    <recommendedName>
        <fullName evidence="3">Protein kinase domain-containing protein</fullName>
    </recommendedName>
</protein>
<sequence length="282" mass="32638">MIVNILDEGHPENRMFLKLYDRRFSERLRDTFRTNPWTKDFEKEYINAVKTGAIREFLDKLHPIHSFEREAEEDWNDGEVEAFLCDQVRQIFDAETAVYDRLRDIQGEMVPRLIARVKLAISLPDDGNSSSHDHITPVTRDEVAEQLDIKGVLLQYIDGFILSQMTVRAPRSDWQSIVDQAVAVVHAVGDRDILNEDVGPENFLIRPDGYGSYQVLMIDLGHARLRRQNESDHAWYNAKLAQGEDIAVGGAMRKRLAKYEGFELRFEVSERYRKLVGLNDDE</sequence>
<comment type="caution">
    <text evidence="1">The sequence shown here is derived from an EMBL/GenBank/DDBJ whole genome shotgun (WGS) entry which is preliminary data.</text>
</comment>
<evidence type="ECO:0000313" key="1">
    <source>
        <dbReference type="EMBL" id="KAF6839764.1"/>
    </source>
</evidence>
<name>A0A8H6NNA0_9PEZI</name>
<gene>
    <name evidence="1" type="ORF">CPLU01_01636</name>
</gene>
<evidence type="ECO:0008006" key="3">
    <source>
        <dbReference type="Google" id="ProtNLM"/>
    </source>
</evidence>
<keyword evidence="2" id="KW-1185">Reference proteome</keyword>